<organism evidence="3 4">
    <name type="scientific">Methanosarcina vacuolata Z-761</name>
    <dbReference type="NCBI Taxonomy" id="1434123"/>
    <lineage>
        <taxon>Archaea</taxon>
        <taxon>Methanobacteriati</taxon>
        <taxon>Methanobacteriota</taxon>
        <taxon>Stenosarchaea group</taxon>
        <taxon>Methanomicrobia</taxon>
        <taxon>Methanosarcinales</taxon>
        <taxon>Methanosarcinaceae</taxon>
        <taxon>Methanosarcina</taxon>
    </lineage>
</organism>
<sequence length="296" mass="33680">MIVIYHHDDLDGQCSAAQAREATEKTTYNPIKCIAVQYSGNTWKKEEIEEANEVYVLDFTFPDMETLVEIAGKKLIWIDHHKTTMEEHKELWNSNILGKRDITKAASQLTWEYFKNDQPLPTAVEYISRRDIWQFGDKKEEISAFTEACQILIHSPEDEDWKDLLASSNNGKEKVELYLIIGRALADVQKVRIEKAFERGTDINFHGLRARLINTTSDASDIGEYVYQKPEYDIAVMWQIVNDMVQVSLRSNSTDCAEIAQKYGGGGHRGAAGFRVKSGGEFSLRLFATDVASSIR</sequence>
<dbReference type="GO" id="GO:0003676">
    <property type="term" value="F:nucleic acid binding"/>
    <property type="evidence" value="ECO:0007669"/>
    <property type="project" value="InterPro"/>
</dbReference>
<dbReference type="EMBL" id="CP009520">
    <property type="protein sequence ID" value="AKB44109.1"/>
    <property type="molecule type" value="Genomic_DNA"/>
</dbReference>
<protein>
    <submittedName>
        <fullName evidence="3">Protein F12M16.25</fullName>
    </submittedName>
</protein>
<reference evidence="3 4" key="1">
    <citation type="submission" date="2014-07" db="EMBL/GenBank/DDBJ databases">
        <title>Methanogenic archaea and the global carbon cycle.</title>
        <authorList>
            <person name="Henriksen J.R."/>
            <person name="Luke J."/>
            <person name="Reinhart S."/>
            <person name="Benedict M.N."/>
            <person name="Youngblut N.D."/>
            <person name="Metcalf M.E."/>
            <person name="Whitaker R.J."/>
            <person name="Metcalf W.W."/>
        </authorList>
    </citation>
    <scope>NUCLEOTIDE SEQUENCE [LARGE SCALE GENOMIC DNA]</scope>
    <source>
        <strain evidence="3 4">Z-761</strain>
    </source>
</reference>
<dbReference type="InterPro" id="IPR001667">
    <property type="entry name" value="DDH_dom"/>
</dbReference>
<dbReference type="PANTHER" id="PTHR42146">
    <property type="entry name" value="3',5'-CYCLIC-NUCLEOTIDE PHOSPHODIESTERASE"/>
    <property type="match status" value="1"/>
</dbReference>
<dbReference type="KEGG" id="mvc:MSVAZ_1840"/>
<dbReference type="Pfam" id="PF02272">
    <property type="entry name" value="DHHA1"/>
    <property type="match status" value="1"/>
</dbReference>
<dbReference type="GeneID" id="24810285"/>
<dbReference type="Pfam" id="PF01368">
    <property type="entry name" value="DHH"/>
    <property type="match status" value="1"/>
</dbReference>
<evidence type="ECO:0000313" key="4">
    <source>
        <dbReference type="Proteomes" id="UP000033096"/>
    </source>
</evidence>
<dbReference type="Proteomes" id="UP000033096">
    <property type="component" value="Chromosome"/>
</dbReference>
<dbReference type="SUPFAM" id="SSF64182">
    <property type="entry name" value="DHH phosphoesterases"/>
    <property type="match status" value="1"/>
</dbReference>
<feature type="domain" description="DDH" evidence="1">
    <location>
        <begin position="2"/>
        <end position="114"/>
    </location>
</feature>
<keyword evidence="4" id="KW-1185">Reference proteome</keyword>
<gene>
    <name evidence="3" type="ORF">MSVAZ_1840</name>
</gene>
<evidence type="ECO:0000313" key="3">
    <source>
        <dbReference type="EMBL" id="AKB44109.1"/>
    </source>
</evidence>
<proteinExistence type="predicted"/>
<evidence type="ECO:0000259" key="2">
    <source>
        <dbReference type="Pfam" id="PF02272"/>
    </source>
</evidence>
<dbReference type="InterPro" id="IPR003156">
    <property type="entry name" value="DHHA1_dom"/>
</dbReference>
<dbReference type="InterPro" id="IPR052968">
    <property type="entry name" value="Nucleotide_metab_enz"/>
</dbReference>
<name>A0A0E3Q5X9_9EURY</name>
<accession>A0A0E3Q5X9</accession>
<dbReference type="Gene3D" id="3.10.310.30">
    <property type="match status" value="1"/>
</dbReference>
<dbReference type="InterPro" id="IPR038763">
    <property type="entry name" value="DHH_sf"/>
</dbReference>
<dbReference type="PANTHER" id="PTHR42146:SF1">
    <property type="entry name" value="OLIGORIBONUCLEASE NRNB"/>
    <property type="match status" value="1"/>
</dbReference>
<dbReference type="PATRIC" id="fig|1434123.4.peg.2227"/>
<dbReference type="HOGENOM" id="CLU_054374_0_0_2"/>
<evidence type="ECO:0000259" key="1">
    <source>
        <dbReference type="Pfam" id="PF01368"/>
    </source>
</evidence>
<dbReference type="RefSeq" id="WP_048120572.1">
    <property type="nucleotide sequence ID" value="NZ_CP009520.1"/>
</dbReference>
<dbReference type="AlphaFoldDB" id="A0A0E3Q5X9"/>
<dbReference type="STRING" id="1434123.MSVAZ_1840"/>
<feature type="domain" description="DHHA1" evidence="2">
    <location>
        <begin position="223"/>
        <end position="278"/>
    </location>
</feature>